<evidence type="ECO:0000313" key="1">
    <source>
        <dbReference type="EMBL" id="MBR8644317.1"/>
    </source>
</evidence>
<proteinExistence type="predicted"/>
<dbReference type="EMBL" id="JAGTPW010000007">
    <property type="protein sequence ID" value="MBR8644317.1"/>
    <property type="molecule type" value="Genomic_DNA"/>
</dbReference>
<sequence>MEMSLFTVFIRYNDYQLVNIKRILKNKMTYNKKNVEFYTTVANNLGLAIKSLE</sequence>
<dbReference type="Proteomes" id="UP000680045">
    <property type="component" value="Unassembled WGS sequence"/>
</dbReference>
<accession>A0A941FPX1</accession>
<protein>
    <submittedName>
        <fullName evidence="1">Uncharacterized protein</fullName>
    </submittedName>
</protein>
<reference evidence="1" key="1">
    <citation type="submission" date="2021-04" db="EMBL/GenBank/DDBJ databases">
        <title>Whole genome sequencing of Enterococci isolates from hospitalized patients.</title>
        <authorList>
            <person name="Ogoti B.M."/>
            <person name="Onyambu F.G."/>
        </authorList>
    </citation>
    <scope>NUCLEOTIDE SEQUENCE</scope>
    <source>
        <strain evidence="1">242</strain>
    </source>
</reference>
<evidence type="ECO:0000313" key="2">
    <source>
        <dbReference type="Proteomes" id="UP000680045"/>
    </source>
</evidence>
<comment type="caution">
    <text evidence="1">The sequence shown here is derived from an EMBL/GenBank/DDBJ whole genome shotgun (WGS) entry which is preliminary data.</text>
</comment>
<organism evidence="1 2">
    <name type="scientific">Peribacillus frigoritolerans</name>
    <dbReference type="NCBI Taxonomy" id="450367"/>
    <lineage>
        <taxon>Bacteria</taxon>
        <taxon>Bacillati</taxon>
        <taxon>Bacillota</taxon>
        <taxon>Bacilli</taxon>
        <taxon>Bacillales</taxon>
        <taxon>Bacillaceae</taxon>
        <taxon>Peribacillus</taxon>
    </lineage>
</organism>
<gene>
    <name evidence="1" type="ORF">KEH51_05780</name>
</gene>
<name>A0A941FPX1_9BACI</name>
<dbReference type="AlphaFoldDB" id="A0A941FPX1"/>